<organism evidence="7 8">
    <name type="scientific">Puccinia graminis f. sp. tritici</name>
    <dbReference type="NCBI Taxonomy" id="56615"/>
    <lineage>
        <taxon>Eukaryota</taxon>
        <taxon>Fungi</taxon>
        <taxon>Dikarya</taxon>
        <taxon>Basidiomycota</taxon>
        <taxon>Pucciniomycotina</taxon>
        <taxon>Pucciniomycetes</taxon>
        <taxon>Pucciniales</taxon>
        <taxon>Pucciniaceae</taxon>
        <taxon>Puccinia</taxon>
    </lineage>
</organism>
<dbReference type="SUPFAM" id="SSF56281">
    <property type="entry name" value="Metallo-hydrolase/oxidoreductase"/>
    <property type="match status" value="1"/>
</dbReference>
<dbReference type="AlphaFoldDB" id="A0A5B0MPH9"/>
<protein>
    <recommendedName>
        <fullName evidence="6">Metallo-beta-lactamase domain-containing protein</fullName>
    </recommendedName>
</protein>
<feature type="region of interest" description="Disordered" evidence="5">
    <location>
        <begin position="34"/>
        <end position="57"/>
    </location>
</feature>
<dbReference type="InterPro" id="IPR047921">
    <property type="entry name" value="LACTB2-like_MBL-fold"/>
</dbReference>
<comment type="caution">
    <text evidence="7">The sequence shown here is derived from an EMBL/GenBank/DDBJ whole genome shotgun (WGS) entry which is preliminary data.</text>
</comment>
<dbReference type="SMART" id="SM00849">
    <property type="entry name" value="Lactamase_B"/>
    <property type="match status" value="1"/>
</dbReference>
<dbReference type="InterPro" id="IPR041516">
    <property type="entry name" value="LACTB2_WH"/>
</dbReference>
<dbReference type="Pfam" id="PF00753">
    <property type="entry name" value="Lactamase_B"/>
    <property type="match status" value="1"/>
</dbReference>
<gene>
    <name evidence="7" type="ORF">PGT21_021746</name>
</gene>
<accession>A0A5B0MPH9</accession>
<keyword evidence="2" id="KW-0479">Metal-binding</keyword>
<proteinExistence type="inferred from homology"/>
<evidence type="ECO:0000256" key="5">
    <source>
        <dbReference type="SAM" id="MobiDB-lite"/>
    </source>
</evidence>
<keyword evidence="8" id="KW-1185">Reference proteome</keyword>
<sequence>MMRKTVAFVAGRAPCYRTHRWSKIIFVNRSSISGTRGRRNTSSHPVSAGSMKEEEEAQIPDVSVVGSGITRILGQNPGPYTLQGTNTYLIAGEKASLLIDTGEGKESYVDLLEPVLRSNPPVSDIILTHRHRDHVAGLPSVLKLISSLDPPSGPSPMSLRRMPKVWKFPSDGATYDLDIRQSIIDATDPSHLHPQPGPSDSSEKTPPLKILSEHQEFPLSAHSKLQILHTPGHTEDSISCLLFEDPERRTDSSKKPESLSAIFVGDTILGGSSTIFEDLITYLRSLHKLLRISTTTNRISDSPVRLFPGHGPLIQNGPDLIQRNIDHRLAREKQILDCFRLHPSSQPSSGHSCVLTAEKLIELMYPVGLPKAVYPAALRGVHQHLHKLRAEGLVDRWPSDSTDQLWRLTDNNTNKST</sequence>
<evidence type="ECO:0000256" key="2">
    <source>
        <dbReference type="ARBA" id="ARBA00022723"/>
    </source>
</evidence>
<dbReference type="InterPro" id="IPR001279">
    <property type="entry name" value="Metallo-B-lactamas"/>
</dbReference>
<evidence type="ECO:0000256" key="4">
    <source>
        <dbReference type="ARBA" id="ARBA00022833"/>
    </source>
</evidence>
<evidence type="ECO:0000256" key="3">
    <source>
        <dbReference type="ARBA" id="ARBA00022801"/>
    </source>
</evidence>
<evidence type="ECO:0000313" key="7">
    <source>
        <dbReference type="EMBL" id="KAA1077840.1"/>
    </source>
</evidence>
<dbReference type="InterPro" id="IPR036388">
    <property type="entry name" value="WH-like_DNA-bd_sf"/>
</dbReference>
<dbReference type="OrthoDB" id="17458at2759"/>
<dbReference type="GO" id="GO:0044550">
    <property type="term" value="P:secondary metabolite biosynthetic process"/>
    <property type="evidence" value="ECO:0007669"/>
    <property type="project" value="TreeGrafter"/>
</dbReference>
<dbReference type="InterPro" id="IPR036866">
    <property type="entry name" value="RibonucZ/Hydroxyglut_hydro"/>
</dbReference>
<evidence type="ECO:0000259" key="6">
    <source>
        <dbReference type="SMART" id="SM00849"/>
    </source>
</evidence>
<dbReference type="PANTHER" id="PTHR23131:SF0">
    <property type="entry name" value="ENDORIBONUCLEASE LACTB2"/>
    <property type="match status" value="1"/>
</dbReference>
<dbReference type="GO" id="GO:0046872">
    <property type="term" value="F:metal ion binding"/>
    <property type="evidence" value="ECO:0007669"/>
    <property type="project" value="UniProtKB-KW"/>
</dbReference>
<dbReference type="Gene3D" id="3.60.15.10">
    <property type="entry name" value="Ribonuclease Z/Hydroxyacylglutathione hydrolase-like"/>
    <property type="match status" value="1"/>
</dbReference>
<keyword evidence="3" id="KW-0378">Hydrolase</keyword>
<dbReference type="FunFam" id="1.10.10.10:FF:000783">
    <property type="entry name" value="Unplaced genomic scaffold supercont1.201, whole genome shotgun sequence"/>
    <property type="match status" value="1"/>
</dbReference>
<dbReference type="GO" id="GO:0016787">
    <property type="term" value="F:hydrolase activity"/>
    <property type="evidence" value="ECO:0007669"/>
    <property type="project" value="UniProtKB-KW"/>
</dbReference>
<dbReference type="Gene3D" id="1.10.10.10">
    <property type="entry name" value="Winged helix-like DNA-binding domain superfamily/Winged helix DNA-binding domain"/>
    <property type="match status" value="1"/>
</dbReference>
<reference evidence="7 8" key="1">
    <citation type="submission" date="2019-05" db="EMBL/GenBank/DDBJ databases">
        <title>Emergence of the Ug99 lineage of the wheat stem rust pathogen through somatic hybridization.</title>
        <authorList>
            <person name="Li F."/>
            <person name="Upadhyaya N.M."/>
            <person name="Sperschneider J."/>
            <person name="Matny O."/>
            <person name="Nguyen-Phuc H."/>
            <person name="Mago R."/>
            <person name="Raley C."/>
            <person name="Miller M.E."/>
            <person name="Silverstein K.A.T."/>
            <person name="Henningsen E."/>
            <person name="Hirsch C.D."/>
            <person name="Visser B."/>
            <person name="Pretorius Z.A."/>
            <person name="Steffenson B.J."/>
            <person name="Schwessinger B."/>
            <person name="Dodds P.N."/>
            <person name="Figueroa M."/>
        </authorList>
    </citation>
    <scope>NUCLEOTIDE SEQUENCE [LARGE SCALE GENOMIC DNA]</scope>
    <source>
        <strain evidence="7">21-0</strain>
    </source>
</reference>
<dbReference type="Proteomes" id="UP000324748">
    <property type="component" value="Unassembled WGS sequence"/>
</dbReference>
<feature type="domain" description="Metallo-beta-lactamase" evidence="6">
    <location>
        <begin position="84"/>
        <end position="310"/>
    </location>
</feature>
<dbReference type="CDD" id="cd07722">
    <property type="entry name" value="LACTB2-like_MBL-fold"/>
    <property type="match status" value="1"/>
</dbReference>
<keyword evidence="4" id="KW-0862">Zinc</keyword>
<dbReference type="PANTHER" id="PTHR23131">
    <property type="entry name" value="ENDORIBONUCLEASE LACTB2"/>
    <property type="match status" value="1"/>
</dbReference>
<dbReference type="EMBL" id="VSWC01000144">
    <property type="protein sequence ID" value="KAA1077840.1"/>
    <property type="molecule type" value="Genomic_DNA"/>
</dbReference>
<comment type="similarity">
    <text evidence="1">Belongs to the metallo-beta-lactamase superfamily. Glyoxalase II family.</text>
</comment>
<evidence type="ECO:0000256" key="1">
    <source>
        <dbReference type="ARBA" id="ARBA00006759"/>
    </source>
</evidence>
<evidence type="ECO:0000313" key="8">
    <source>
        <dbReference type="Proteomes" id="UP000324748"/>
    </source>
</evidence>
<name>A0A5B0MPH9_PUCGR</name>
<dbReference type="Pfam" id="PF17778">
    <property type="entry name" value="WHD_BLACT"/>
    <property type="match status" value="1"/>
</dbReference>
<feature type="region of interest" description="Disordered" evidence="5">
    <location>
        <begin position="187"/>
        <end position="206"/>
    </location>
</feature>
<dbReference type="InterPro" id="IPR050662">
    <property type="entry name" value="Sec-metab_biosynth-thioest"/>
</dbReference>